<name>A0ABX5XH78_9BACT</name>
<gene>
    <name evidence="2" type="ORF">TBK1r_02600</name>
</gene>
<dbReference type="EMBL" id="CP036432">
    <property type="protein sequence ID" value="QDV81345.1"/>
    <property type="molecule type" value="Genomic_DNA"/>
</dbReference>
<organism evidence="2 3">
    <name type="scientific">Stieleria magnilauensis</name>
    <dbReference type="NCBI Taxonomy" id="2527963"/>
    <lineage>
        <taxon>Bacteria</taxon>
        <taxon>Pseudomonadati</taxon>
        <taxon>Planctomycetota</taxon>
        <taxon>Planctomycetia</taxon>
        <taxon>Pirellulales</taxon>
        <taxon>Pirellulaceae</taxon>
        <taxon>Stieleria</taxon>
    </lineage>
</organism>
<protein>
    <submittedName>
        <fullName evidence="2">Uncharacterized protein</fullName>
    </submittedName>
</protein>
<evidence type="ECO:0000313" key="2">
    <source>
        <dbReference type="EMBL" id="QDV81345.1"/>
    </source>
</evidence>
<dbReference type="Proteomes" id="UP000318081">
    <property type="component" value="Chromosome"/>
</dbReference>
<evidence type="ECO:0000256" key="1">
    <source>
        <dbReference type="SAM" id="Phobius"/>
    </source>
</evidence>
<keyword evidence="1" id="KW-1133">Transmembrane helix</keyword>
<dbReference type="RefSeq" id="WP_145207158.1">
    <property type="nucleotide sequence ID" value="NZ_CP036432.1"/>
</dbReference>
<keyword evidence="1" id="KW-0812">Transmembrane</keyword>
<feature type="transmembrane region" description="Helical" evidence="1">
    <location>
        <begin position="55"/>
        <end position="76"/>
    </location>
</feature>
<keyword evidence="3" id="KW-1185">Reference proteome</keyword>
<proteinExistence type="predicted"/>
<keyword evidence="1" id="KW-0472">Membrane</keyword>
<accession>A0ABX5XH78</accession>
<evidence type="ECO:0000313" key="3">
    <source>
        <dbReference type="Proteomes" id="UP000318081"/>
    </source>
</evidence>
<sequence>MVDVGKTIVKIAIKSTKYQATLTKVEKRLWLVFGSALYVIAATADIYLTSKFVPVPLLSVLRFTLLLPIDWFVTFAKEG</sequence>
<reference evidence="2 3" key="1">
    <citation type="submission" date="2019-02" db="EMBL/GenBank/DDBJ databases">
        <title>Deep-cultivation of Planctomycetes and their phenomic and genomic characterization uncovers novel biology.</title>
        <authorList>
            <person name="Wiegand S."/>
            <person name="Jogler M."/>
            <person name="Boedeker C."/>
            <person name="Pinto D."/>
            <person name="Vollmers J."/>
            <person name="Rivas-Marin E."/>
            <person name="Kohn T."/>
            <person name="Peeters S.H."/>
            <person name="Heuer A."/>
            <person name="Rast P."/>
            <person name="Oberbeckmann S."/>
            <person name="Bunk B."/>
            <person name="Jeske O."/>
            <person name="Meyerdierks A."/>
            <person name="Storesund J.E."/>
            <person name="Kallscheuer N."/>
            <person name="Luecker S."/>
            <person name="Lage O.M."/>
            <person name="Pohl T."/>
            <person name="Merkel B.J."/>
            <person name="Hornburger P."/>
            <person name="Mueller R.-W."/>
            <person name="Bruemmer F."/>
            <person name="Labrenz M."/>
            <person name="Spormann A.M."/>
            <person name="Op den Camp H."/>
            <person name="Overmann J."/>
            <person name="Amann R."/>
            <person name="Jetten M.S.M."/>
            <person name="Mascher T."/>
            <person name="Medema M.H."/>
            <person name="Devos D.P."/>
            <person name="Kaster A.-K."/>
            <person name="Ovreas L."/>
            <person name="Rohde M."/>
            <person name="Galperin M.Y."/>
            <person name="Jogler C."/>
        </authorList>
    </citation>
    <scope>NUCLEOTIDE SEQUENCE [LARGE SCALE GENOMIC DNA]</scope>
    <source>
        <strain evidence="2 3">TBK1r</strain>
    </source>
</reference>
<feature type="transmembrane region" description="Helical" evidence="1">
    <location>
        <begin position="29"/>
        <end position="49"/>
    </location>
</feature>